<organism evidence="1 2">
    <name type="scientific">Thermoanaerobacterium thermosaccharolyticum</name>
    <name type="common">Clostridium thermosaccharolyticum</name>
    <dbReference type="NCBI Taxonomy" id="1517"/>
    <lineage>
        <taxon>Bacteria</taxon>
        <taxon>Bacillati</taxon>
        <taxon>Bacillota</taxon>
        <taxon>Clostridia</taxon>
        <taxon>Thermoanaerobacterales</taxon>
        <taxon>Thermoanaerobacteraceae</taxon>
        <taxon>Thermoanaerobacterium</taxon>
    </lineage>
</organism>
<dbReference type="AlphaFoldDB" id="A0A223HZE9"/>
<dbReference type="EMBL" id="CP016893">
    <property type="protein sequence ID" value="AST57842.1"/>
    <property type="molecule type" value="Genomic_DNA"/>
</dbReference>
<sequence length="69" mass="8560">MYLNSRLSKTYNYHDYEYFNMNTDINKIFRIYSKLKMTEKNDEYIDIYNDFYCNYDTCIGENKSSDEEK</sequence>
<accession>A0A223HZE9</accession>
<gene>
    <name evidence="1" type="ORF">Thert_01861</name>
</gene>
<proteinExistence type="predicted"/>
<protein>
    <submittedName>
        <fullName evidence="1">Cytochrome C4</fullName>
    </submittedName>
</protein>
<evidence type="ECO:0000313" key="2">
    <source>
        <dbReference type="Proteomes" id="UP000214975"/>
    </source>
</evidence>
<dbReference type="RefSeq" id="WP_013296941.1">
    <property type="nucleotide sequence ID" value="NZ_CP016893.1"/>
</dbReference>
<reference evidence="1 2" key="1">
    <citation type="submission" date="2016-08" db="EMBL/GenBank/DDBJ databases">
        <title>A novel genetic cassette of butanologenic Thermoanaerobacterium thermosaccharolyticum that directly convert cellulose to butanol.</title>
        <authorList>
            <person name="Li T."/>
            <person name="He J."/>
        </authorList>
    </citation>
    <scope>NUCLEOTIDE SEQUENCE [LARGE SCALE GENOMIC DNA]</scope>
    <source>
        <strain evidence="1 2">TG57</strain>
    </source>
</reference>
<dbReference type="GeneID" id="93863279"/>
<dbReference type="Proteomes" id="UP000214975">
    <property type="component" value="Chromosome"/>
</dbReference>
<evidence type="ECO:0000313" key="1">
    <source>
        <dbReference type="EMBL" id="AST57842.1"/>
    </source>
</evidence>
<name>A0A223HZE9_THETR</name>